<keyword evidence="3" id="KW-0788">Thiol protease</keyword>
<dbReference type="Gene3D" id="3.90.1720.10">
    <property type="entry name" value="endopeptidase domain like (from Nostoc punctiforme)"/>
    <property type="match status" value="1"/>
</dbReference>
<name>A0A7U6FQV0_VIBAN</name>
<reference evidence="5 6" key="1">
    <citation type="submission" date="2018-12" db="EMBL/GenBank/DDBJ databases">
        <title>Characterization and Draft Genome of Vibrio anguillarum J360 Marine Pathogen Isolated from an Outbreak in Lumpfish (Cyclopterus lumpus).</title>
        <authorList>
            <person name="Vasquez J.I."/>
            <person name="Cao T."/>
            <person name="Chakraborty S."/>
            <person name="Gnanagobal H."/>
            <person name="Wescot J."/>
            <person name="Boyce D."/>
            <person name="Santander J."/>
        </authorList>
    </citation>
    <scope>NUCLEOTIDE SEQUENCE [LARGE SCALE GENOMIC DNA]</scope>
    <source>
        <strain evidence="5 6">J360</strain>
    </source>
</reference>
<sequence>MKNKLNIGDLLYRSKLLVEHAGIYLGKGKVLHNSPSGNVEICALEEYANGKPVKVVLSHLSEDKKNKRIRPMIPRGDIVSVGSSKAGVHRYQAQISLALSCT</sequence>
<gene>
    <name evidence="5" type="ORF">DYL72_11820</name>
</gene>
<dbReference type="AlphaFoldDB" id="A0A7U6FQV0"/>
<dbReference type="Pfam" id="PF00877">
    <property type="entry name" value="NLPC_P60"/>
    <property type="match status" value="1"/>
</dbReference>
<dbReference type="Proteomes" id="UP000256923">
    <property type="component" value="Chromosome 1"/>
</dbReference>
<feature type="domain" description="NlpC/P60" evidence="4">
    <location>
        <begin position="2"/>
        <end position="46"/>
    </location>
</feature>
<keyword evidence="1" id="KW-0645">Protease</keyword>
<evidence type="ECO:0000313" key="6">
    <source>
        <dbReference type="Proteomes" id="UP000256923"/>
    </source>
</evidence>
<dbReference type="GO" id="GO:0008234">
    <property type="term" value="F:cysteine-type peptidase activity"/>
    <property type="evidence" value="ECO:0007669"/>
    <property type="project" value="UniProtKB-KW"/>
</dbReference>
<dbReference type="EMBL" id="CP034672">
    <property type="protein sequence ID" value="AZS25629.1"/>
    <property type="molecule type" value="Genomic_DNA"/>
</dbReference>
<evidence type="ECO:0000256" key="2">
    <source>
        <dbReference type="ARBA" id="ARBA00022801"/>
    </source>
</evidence>
<evidence type="ECO:0000259" key="4">
    <source>
        <dbReference type="Pfam" id="PF00877"/>
    </source>
</evidence>
<evidence type="ECO:0000256" key="3">
    <source>
        <dbReference type="ARBA" id="ARBA00022807"/>
    </source>
</evidence>
<dbReference type="RefSeq" id="WP_116285030.1">
    <property type="nucleotide sequence ID" value="NZ_CP034672.1"/>
</dbReference>
<dbReference type="InterPro" id="IPR000064">
    <property type="entry name" value="NLP_P60_dom"/>
</dbReference>
<organism evidence="5 6">
    <name type="scientific">Vibrio anguillarum</name>
    <name type="common">Listonella anguillarum</name>
    <dbReference type="NCBI Taxonomy" id="55601"/>
    <lineage>
        <taxon>Bacteria</taxon>
        <taxon>Pseudomonadati</taxon>
        <taxon>Pseudomonadota</taxon>
        <taxon>Gammaproteobacteria</taxon>
        <taxon>Vibrionales</taxon>
        <taxon>Vibrionaceae</taxon>
        <taxon>Vibrio</taxon>
    </lineage>
</organism>
<accession>A0A7U6FQV0</accession>
<evidence type="ECO:0000313" key="5">
    <source>
        <dbReference type="EMBL" id="AZS25629.1"/>
    </source>
</evidence>
<dbReference type="GO" id="GO:0006508">
    <property type="term" value="P:proteolysis"/>
    <property type="evidence" value="ECO:0007669"/>
    <property type="project" value="UniProtKB-KW"/>
</dbReference>
<protein>
    <recommendedName>
        <fullName evidence="4">NlpC/P60 domain-containing protein</fullName>
    </recommendedName>
</protein>
<keyword evidence="2" id="KW-0378">Hydrolase</keyword>
<proteinExistence type="predicted"/>
<evidence type="ECO:0000256" key="1">
    <source>
        <dbReference type="ARBA" id="ARBA00022670"/>
    </source>
</evidence>